<accession>A0A4P6DSF3</accession>
<evidence type="ECO:0000256" key="1">
    <source>
        <dbReference type="SAM" id="MobiDB-lite"/>
    </source>
</evidence>
<sequence length="180" mass="20888">MSVMPLPSDVHVAPRPVKRSICSVPGQNRFFWVKSSNAPTLFDAFTTYVWERFTDDYQASMAEAEFYARIQRAMRGQLVPVEQVKPMHEAPGVFEIRWNWHDYASGKKQYIGARLFHMEKVMERWIIAAYLMCKKSDTDDLSTYFKQTGGAKSAKHAVEESEPDRANAWEEYRSDEFTLS</sequence>
<evidence type="ECO:0000313" key="2">
    <source>
        <dbReference type="EMBL" id="QAY32335.1"/>
    </source>
</evidence>
<dbReference type="KEGG" id="bgx:ESN35_01915"/>
<dbReference type="EMBL" id="CP035464">
    <property type="protein sequence ID" value="QAY32335.1"/>
    <property type="molecule type" value="Genomic_DNA"/>
</dbReference>
<organism evidence="2 3">
    <name type="scientific">Bifidobacterium pullorum subsp. gallinarum</name>
    <dbReference type="NCBI Taxonomy" id="78344"/>
    <lineage>
        <taxon>Bacteria</taxon>
        <taxon>Bacillati</taxon>
        <taxon>Actinomycetota</taxon>
        <taxon>Actinomycetes</taxon>
        <taxon>Bifidobacteriales</taxon>
        <taxon>Bifidobacteriaceae</taxon>
        <taxon>Bifidobacterium</taxon>
    </lineage>
</organism>
<protein>
    <submittedName>
        <fullName evidence="2">Uncharacterized protein</fullName>
    </submittedName>
</protein>
<feature type="compositionally biased region" description="Basic and acidic residues" evidence="1">
    <location>
        <begin position="156"/>
        <end position="180"/>
    </location>
</feature>
<feature type="region of interest" description="Disordered" evidence="1">
    <location>
        <begin position="149"/>
        <end position="180"/>
    </location>
</feature>
<name>A0A4P6DSF3_9BIFI</name>
<dbReference type="AlphaFoldDB" id="A0A4P6DSF3"/>
<proteinExistence type="predicted"/>
<dbReference type="Proteomes" id="UP000293589">
    <property type="component" value="Chromosome"/>
</dbReference>
<evidence type="ECO:0000313" key="3">
    <source>
        <dbReference type="Proteomes" id="UP000293589"/>
    </source>
</evidence>
<gene>
    <name evidence="2" type="ORF">ESN35_01915</name>
</gene>
<dbReference type="RefSeq" id="WP_129236860.1">
    <property type="nucleotide sequence ID" value="NZ_CP035464.1"/>
</dbReference>
<reference evidence="2 3" key="1">
    <citation type="submission" date="2019-01" db="EMBL/GenBank/DDBJ databases">
        <title>Complete genome sequence of Bifidobacterium gallinarum CACC 514.</title>
        <authorList>
            <person name="Jung M."/>
        </authorList>
    </citation>
    <scope>NUCLEOTIDE SEQUENCE [LARGE SCALE GENOMIC DNA]</scope>
    <source>
        <strain evidence="2 3">CACC 514</strain>
    </source>
</reference>